<accession>A0A8J8M9Z7</accession>
<dbReference type="InterPro" id="IPR026045">
    <property type="entry name" value="Ferric-bd"/>
</dbReference>
<name>A0A8J8M9Z7_9FIRM</name>
<keyword evidence="1 3" id="KW-0732">Signal</keyword>
<dbReference type="AlphaFoldDB" id="A0A8J8M9Z7"/>
<dbReference type="GO" id="GO:0015888">
    <property type="term" value="P:thiamine transport"/>
    <property type="evidence" value="ECO:0007669"/>
    <property type="project" value="TreeGrafter"/>
</dbReference>
<evidence type="ECO:0000256" key="1">
    <source>
        <dbReference type="ARBA" id="ARBA00022729"/>
    </source>
</evidence>
<evidence type="ECO:0000313" key="4">
    <source>
        <dbReference type="EMBL" id="QUH29061.1"/>
    </source>
</evidence>
<reference evidence="4 5" key="1">
    <citation type="submission" date="2020-07" db="EMBL/GenBank/DDBJ databases">
        <title>Vallitalea guaymasensis genome.</title>
        <authorList>
            <person name="Postec A."/>
        </authorList>
    </citation>
    <scope>NUCLEOTIDE SEQUENCE [LARGE SCALE GENOMIC DNA]</scope>
    <source>
        <strain evidence="4 5">Ra1766G1</strain>
    </source>
</reference>
<feature type="chain" id="PRO_5039292359" evidence="3">
    <location>
        <begin position="21"/>
        <end position="363"/>
    </location>
</feature>
<dbReference type="SUPFAM" id="SSF53850">
    <property type="entry name" value="Periplasmic binding protein-like II"/>
    <property type="match status" value="1"/>
</dbReference>
<evidence type="ECO:0000313" key="5">
    <source>
        <dbReference type="Proteomes" id="UP000677305"/>
    </source>
</evidence>
<keyword evidence="5" id="KW-1185">Reference proteome</keyword>
<dbReference type="Gene3D" id="3.40.190.10">
    <property type="entry name" value="Periplasmic binding protein-like II"/>
    <property type="match status" value="2"/>
</dbReference>
<sequence length="363" mass="40127">MKKIITLILVLALGVSTLVACGDKEKDTNKDTSNVKESTEDNKASDENEKQEKETDSLVVYSPHKADMINPIVKEFQETTGIKVEVVAAGTGELLKRIESEQNNALGDVMWGGGAESLNAFKQYFEPYESEEAKMIDAAFIDRENAWTGTSPLPMVIMYNKKLVKPEDVPASWGDLLDEKYKGKIAYADPTRSGSSFTILATMLTAYKNEGDEGWKFIKDFYTNLDGKLISGSSGVYKGVADGEYAVGLTLEKTAMEYVNAGAEVGIVYPSEGTSSVPDGIAIIKGAKNEANAKKFMDFVLTAKTQQFILDNFASRPVRDDVKTADNLMKMSDMKLVDYNLEWVSENKENIIKQWKDIVIGKY</sequence>
<evidence type="ECO:0000256" key="2">
    <source>
        <dbReference type="SAM" id="MobiDB-lite"/>
    </source>
</evidence>
<dbReference type="GO" id="GO:0030288">
    <property type="term" value="C:outer membrane-bounded periplasmic space"/>
    <property type="evidence" value="ECO:0007669"/>
    <property type="project" value="TreeGrafter"/>
</dbReference>
<dbReference type="Proteomes" id="UP000677305">
    <property type="component" value="Chromosome"/>
</dbReference>
<dbReference type="EMBL" id="CP058561">
    <property type="protein sequence ID" value="QUH29061.1"/>
    <property type="molecule type" value="Genomic_DNA"/>
</dbReference>
<dbReference type="PROSITE" id="PS51257">
    <property type="entry name" value="PROKAR_LIPOPROTEIN"/>
    <property type="match status" value="1"/>
</dbReference>
<feature type="signal peptide" evidence="3">
    <location>
        <begin position="1"/>
        <end position="20"/>
    </location>
</feature>
<dbReference type="PANTHER" id="PTHR30006:SF2">
    <property type="entry name" value="ABC TRANSPORTER SUBSTRATE-BINDING PROTEIN"/>
    <property type="match status" value="1"/>
</dbReference>
<evidence type="ECO:0000256" key="3">
    <source>
        <dbReference type="SAM" id="SignalP"/>
    </source>
</evidence>
<dbReference type="GO" id="GO:0030976">
    <property type="term" value="F:thiamine pyrophosphate binding"/>
    <property type="evidence" value="ECO:0007669"/>
    <property type="project" value="TreeGrafter"/>
</dbReference>
<dbReference type="GO" id="GO:0030975">
    <property type="term" value="F:thiamine binding"/>
    <property type="evidence" value="ECO:0007669"/>
    <property type="project" value="TreeGrafter"/>
</dbReference>
<gene>
    <name evidence="4" type="ORF">HYG85_09065</name>
</gene>
<protein>
    <submittedName>
        <fullName evidence="4">Extracellular solute-binding protein</fullName>
    </submittedName>
</protein>
<organism evidence="4 5">
    <name type="scientific">Vallitalea guaymasensis</name>
    <dbReference type="NCBI Taxonomy" id="1185412"/>
    <lineage>
        <taxon>Bacteria</taxon>
        <taxon>Bacillati</taxon>
        <taxon>Bacillota</taxon>
        <taxon>Clostridia</taxon>
        <taxon>Lachnospirales</taxon>
        <taxon>Vallitaleaceae</taxon>
        <taxon>Vallitalea</taxon>
    </lineage>
</organism>
<dbReference type="RefSeq" id="WP_113672658.1">
    <property type="nucleotide sequence ID" value="NZ_CP058561.1"/>
</dbReference>
<proteinExistence type="predicted"/>
<dbReference type="KEGG" id="vgu:HYG85_09065"/>
<dbReference type="PIRSF" id="PIRSF002825">
    <property type="entry name" value="CfbpA"/>
    <property type="match status" value="1"/>
</dbReference>
<feature type="compositionally biased region" description="Basic and acidic residues" evidence="2">
    <location>
        <begin position="24"/>
        <end position="56"/>
    </location>
</feature>
<dbReference type="PANTHER" id="PTHR30006">
    <property type="entry name" value="THIAMINE-BINDING PERIPLASMIC PROTEIN-RELATED"/>
    <property type="match status" value="1"/>
</dbReference>
<dbReference type="Pfam" id="PF13343">
    <property type="entry name" value="SBP_bac_6"/>
    <property type="match status" value="1"/>
</dbReference>
<feature type="region of interest" description="Disordered" evidence="2">
    <location>
        <begin position="24"/>
        <end position="57"/>
    </location>
</feature>
<dbReference type="OrthoDB" id="179400at2"/>
<dbReference type="CDD" id="cd13546">
    <property type="entry name" value="PBP2_BitB"/>
    <property type="match status" value="1"/>
</dbReference>